<dbReference type="AlphaFoldDB" id="A0A2P7B3H5"/>
<organism evidence="2 3">
    <name type="scientific">Phyllobacterium brassicacearum</name>
    <dbReference type="NCBI Taxonomy" id="314235"/>
    <lineage>
        <taxon>Bacteria</taxon>
        <taxon>Pseudomonadati</taxon>
        <taxon>Pseudomonadota</taxon>
        <taxon>Alphaproteobacteria</taxon>
        <taxon>Hyphomicrobiales</taxon>
        <taxon>Phyllobacteriaceae</taxon>
        <taxon>Phyllobacterium</taxon>
    </lineage>
</organism>
<keyword evidence="3" id="KW-1185">Reference proteome</keyword>
<gene>
    <name evidence="2" type="ORF">CU102_27570</name>
</gene>
<proteinExistence type="predicted"/>
<accession>A0A2P7B3H5</accession>
<sequence>MFRRIETLLGALYDYLQTVSLFMSTMYSNTQAALLLYLLALLGGNYDDNAEDYFLRQCKRELGKFDGNL</sequence>
<reference evidence="3" key="1">
    <citation type="submission" date="2017-11" db="EMBL/GenBank/DDBJ databases">
        <authorList>
            <person name="Kuznetsova I."/>
            <person name="Sazanova A."/>
            <person name="Chirak E."/>
            <person name="Safronova V."/>
            <person name="Willems A."/>
        </authorList>
    </citation>
    <scope>NUCLEOTIDE SEQUENCE [LARGE SCALE GENOMIC DNA]</scope>
    <source>
        <strain evidence="3">STM 196</strain>
    </source>
</reference>
<protein>
    <submittedName>
        <fullName evidence="2">Uncharacterized protein</fullName>
    </submittedName>
</protein>
<keyword evidence="1" id="KW-1133">Transmembrane helix</keyword>
<dbReference type="EMBL" id="PGGO01000042">
    <property type="protein sequence ID" value="PSH60996.1"/>
    <property type="molecule type" value="Genomic_DNA"/>
</dbReference>
<feature type="transmembrane region" description="Helical" evidence="1">
    <location>
        <begin position="21"/>
        <end position="42"/>
    </location>
</feature>
<keyword evidence="1" id="KW-0472">Membrane</keyword>
<keyword evidence="1" id="KW-0812">Transmembrane</keyword>
<name>A0A2P7B3H5_9HYPH</name>
<evidence type="ECO:0000313" key="3">
    <source>
        <dbReference type="Proteomes" id="UP000241444"/>
    </source>
</evidence>
<evidence type="ECO:0000256" key="1">
    <source>
        <dbReference type="SAM" id="Phobius"/>
    </source>
</evidence>
<comment type="caution">
    <text evidence="2">The sequence shown here is derived from an EMBL/GenBank/DDBJ whole genome shotgun (WGS) entry which is preliminary data.</text>
</comment>
<dbReference type="Proteomes" id="UP000241444">
    <property type="component" value="Unassembled WGS sequence"/>
</dbReference>
<evidence type="ECO:0000313" key="2">
    <source>
        <dbReference type="EMBL" id="PSH60996.1"/>
    </source>
</evidence>